<dbReference type="PANTHER" id="PTHR15071:SF0">
    <property type="entry name" value="MANNOSE 6-PHOSPHATE RECEPTOR-LIKE PROTEIN 1"/>
    <property type="match status" value="1"/>
</dbReference>
<accession>A0AAD9V4X5</accession>
<evidence type="ECO:0000256" key="1">
    <source>
        <dbReference type="ARBA" id="ARBA00023180"/>
    </source>
</evidence>
<name>A0AAD9V4X5_ACRCE</name>
<feature type="non-terminal residue" evidence="3">
    <location>
        <position position="1"/>
    </location>
</feature>
<comment type="caution">
    <text evidence="3">The sequence shown here is derived from an EMBL/GenBank/DDBJ whole genome shotgun (WGS) entry which is preliminary data.</text>
</comment>
<keyword evidence="2" id="KW-1133">Transmembrane helix</keyword>
<dbReference type="Pfam" id="PF02157">
    <property type="entry name" value="Man-6-P_recep"/>
    <property type="match status" value="1"/>
</dbReference>
<keyword evidence="4" id="KW-1185">Reference proteome</keyword>
<dbReference type="AlphaFoldDB" id="A0AAD9V4X5"/>
<gene>
    <name evidence="3" type="ORF">P5673_015887</name>
</gene>
<dbReference type="Proteomes" id="UP001249851">
    <property type="component" value="Unassembled WGS sequence"/>
</dbReference>
<organism evidence="3 4">
    <name type="scientific">Acropora cervicornis</name>
    <name type="common">Staghorn coral</name>
    <dbReference type="NCBI Taxonomy" id="6130"/>
    <lineage>
        <taxon>Eukaryota</taxon>
        <taxon>Metazoa</taxon>
        <taxon>Cnidaria</taxon>
        <taxon>Anthozoa</taxon>
        <taxon>Hexacorallia</taxon>
        <taxon>Scleractinia</taxon>
        <taxon>Astrocoeniina</taxon>
        <taxon>Acroporidae</taxon>
        <taxon>Acropora</taxon>
    </lineage>
</organism>
<dbReference type="GO" id="GO:0000139">
    <property type="term" value="C:Golgi membrane"/>
    <property type="evidence" value="ECO:0007669"/>
    <property type="project" value="UniProtKB-SubCell"/>
</dbReference>
<dbReference type="EMBL" id="JARQWQ010000033">
    <property type="protein sequence ID" value="KAK2561376.1"/>
    <property type="molecule type" value="Genomic_DNA"/>
</dbReference>
<evidence type="ECO:0000313" key="4">
    <source>
        <dbReference type="Proteomes" id="UP001249851"/>
    </source>
</evidence>
<protein>
    <submittedName>
        <fullName evidence="3">Cation-dependent mannose-6-phosphate receptor</fullName>
    </submittedName>
</protein>
<feature type="transmembrane region" description="Helical" evidence="2">
    <location>
        <begin position="171"/>
        <end position="195"/>
    </location>
</feature>
<dbReference type="GO" id="GO:0005802">
    <property type="term" value="C:trans-Golgi network"/>
    <property type="evidence" value="ECO:0007669"/>
    <property type="project" value="TreeGrafter"/>
</dbReference>
<evidence type="ECO:0000313" key="3">
    <source>
        <dbReference type="EMBL" id="KAK2561376.1"/>
    </source>
</evidence>
<dbReference type="InterPro" id="IPR028927">
    <property type="entry name" value="Man-6-P_rcpt"/>
</dbReference>
<proteinExistence type="predicted"/>
<keyword evidence="1" id="KW-0325">Glycoprotein</keyword>
<evidence type="ECO:0000256" key="2">
    <source>
        <dbReference type="SAM" id="Phobius"/>
    </source>
</evidence>
<keyword evidence="3" id="KW-0675">Receptor</keyword>
<keyword evidence="2" id="KW-0812">Transmembrane</keyword>
<keyword evidence="2" id="KW-0472">Membrane</keyword>
<sequence length="247" mass="27087">LTLELRPFSQVPKGLSSPHQLNKYNDQLCHISLMRKCALEQGTREKTEGMKSSSSSPYQVLAIKYCWRIDDCTCGTDEGQIDLHKLGKKGGTARKGTSRKSSLTVSLSCFDRSGMGVVEGIKVHHPASEFSTIKFYACPGKQPTSTSGTTISTVESTNGHSTNTPDNPSGLSLGSILLIIFFSLMVAYIIFGALYNKFARSREGKEVFPHYTFWIELPLLVKEGGAYSFHSVKKLCGRGSDGVYARI</sequence>
<dbReference type="PANTHER" id="PTHR15071">
    <property type="entry name" value="MANNOSE-6-PHOSPHATE RECEPTOR FAMILY MEMBER"/>
    <property type="match status" value="1"/>
</dbReference>
<reference evidence="3" key="2">
    <citation type="journal article" date="2023" name="Science">
        <title>Genomic signatures of disease resistance in endangered staghorn corals.</title>
        <authorList>
            <person name="Vollmer S.V."/>
            <person name="Selwyn J.D."/>
            <person name="Despard B.A."/>
            <person name="Roesel C.L."/>
        </authorList>
    </citation>
    <scope>NUCLEOTIDE SEQUENCE</scope>
    <source>
        <strain evidence="3">K2</strain>
    </source>
</reference>
<reference evidence="3" key="1">
    <citation type="journal article" date="2023" name="G3 (Bethesda)">
        <title>Whole genome assembly and annotation of the endangered Caribbean coral Acropora cervicornis.</title>
        <authorList>
            <person name="Selwyn J.D."/>
            <person name="Vollmer S.V."/>
        </authorList>
    </citation>
    <scope>NUCLEOTIDE SEQUENCE</scope>
    <source>
        <strain evidence="3">K2</strain>
    </source>
</reference>